<accession>A0A0L6VC80</accession>
<dbReference type="InterPro" id="IPR001611">
    <property type="entry name" value="Leu-rich_rpt"/>
</dbReference>
<evidence type="ECO:0000313" key="2">
    <source>
        <dbReference type="Proteomes" id="UP000037035"/>
    </source>
</evidence>
<keyword evidence="2" id="KW-1185">Reference proteome</keyword>
<dbReference type="EMBL" id="LAVV01006814">
    <property type="protein sequence ID" value="KNZ58187.1"/>
    <property type="molecule type" value="Genomic_DNA"/>
</dbReference>
<dbReference type="STRING" id="27349.A0A0L6VC80"/>
<dbReference type="OrthoDB" id="660555at2759"/>
<comment type="caution">
    <text evidence="1">The sequence shown here is derived from an EMBL/GenBank/DDBJ whole genome shotgun (WGS) entry which is preliminary data.</text>
</comment>
<dbReference type="Pfam" id="PF00560">
    <property type="entry name" value="LRR_1"/>
    <property type="match status" value="1"/>
</dbReference>
<organism evidence="1 2">
    <name type="scientific">Puccinia sorghi</name>
    <dbReference type="NCBI Taxonomy" id="27349"/>
    <lineage>
        <taxon>Eukaryota</taxon>
        <taxon>Fungi</taxon>
        <taxon>Dikarya</taxon>
        <taxon>Basidiomycota</taxon>
        <taxon>Pucciniomycotina</taxon>
        <taxon>Pucciniomycetes</taxon>
        <taxon>Pucciniales</taxon>
        <taxon>Pucciniaceae</taxon>
        <taxon>Puccinia</taxon>
    </lineage>
</organism>
<reference evidence="1 2" key="1">
    <citation type="submission" date="2015-08" db="EMBL/GenBank/DDBJ databases">
        <title>Next Generation Sequencing and Analysis of the Genome of Puccinia sorghi L Schw, the Causal Agent of Maize Common Rust.</title>
        <authorList>
            <person name="Rochi L."/>
            <person name="Burguener G."/>
            <person name="Darino M."/>
            <person name="Turjanski A."/>
            <person name="Kreff E."/>
            <person name="Dieguez M.J."/>
            <person name="Sacco F."/>
        </authorList>
    </citation>
    <scope>NUCLEOTIDE SEQUENCE [LARGE SCALE GENOMIC DNA]</scope>
    <source>
        <strain evidence="1 2">RO10H11247</strain>
    </source>
</reference>
<sequence>MKNNQLTSLPDSLGQLQRLHTLNLANNNLGSLPRTIWNCSQLIHLANFRPLSVVY</sequence>
<dbReference type="VEuPathDB" id="FungiDB:VP01_197g2"/>
<evidence type="ECO:0000313" key="1">
    <source>
        <dbReference type="EMBL" id="KNZ58187.1"/>
    </source>
</evidence>
<gene>
    <name evidence="1" type="ORF">VP01_197g2</name>
</gene>
<dbReference type="Gene3D" id="3.80.10.10">
    <property type="entry name" value="Ribonuclease Inhibitor"/>
    <property type="match status" value="1"/>
</dbReference>
<dbReference type="Proteomes" id="UP000037035">
    <property type="component" value="Unassembled WGS sequence"/>
</dbReference>
<dbReference type="InterPro" id="IPR032675">
    <property type="entry name" value="LRR_dom_sf"/>
</dbReference>
<dbReference type="SUPFAM" id="SSF52075">
    <property type="entry name" value="Outer arm dynein light chain 1"/>
    <property type="match status" value="1"/>
</dbReference>
<protein>
    <submittedName>
        <fullName evidence="1">Uncharacterized protein</fullName>
    </submittedName>
</protein>
<name>A0A0L6VC80_9BASI</name>
<proteinExistence type="predicted"/>
<dbReference type="AlphaFoldDB" id="A0A0L6VC80"/>